<feature type="domain" description="Protein O-mannosyl-transferase C-terminal four TM" evidence="11">
    <location>
        <begin position="235"/>
        <end position="414"/>
    </location>
</feature>
<dbReference type="InterPro" id="IPR027005">
    <property type="entry name" value="PMT-like"/>
</dbReference>
<name>A0A6J7GA02_9ZZZZ</name>
<evidence type="ECO:0000259" key="11">
    <source>
        <dbReference type="Pfam" id="PF16192"/>
    </source>
</evidence>
<evidence type="ECO:0000256" key="9">
    <source>
        <dbReference type="SAM" id="Phobius"/>
    </source>
</evidence>
<dbReference type="AlphaFoldDB" id="A0A6J7GA02"/>
<dbReference type="EMBL" id="CAFBMP010000017">
    <property type="protein sequence ID" value="CAB4903338.1"/>
    <property type="molecule type" value="Genomic_DNA"/>
</dbReference>
<evidence type="ECO:0000259" key="10">
    <source>
        <dbReference type="Pfam" id="PF02366"/>
    </source>
</evidence>
<keyword evidence="6 9" id="KW-0812">Transmembrane</keyword>
<keyword evidence="5" id="KW-0808">Transferase</keyword>
<dbReference type="UniPathway" id="UPA00378"/>
<comment type="subcellular location">
    <subcellularLocation>
        <location evidence="1">Endomembrane system</location>
        <topology evidence="1">Multi-pass membrane protein</topology>
    </subcellularLocation>
</comment>
<evidence type="ECO:0000256" key="2">
    <source>
        <dbReference type="ARBA" id="ARBA00004922"/>
    </source>
</evidence>
<protein>
    <submittedName>
        <fullName evidence="12">Unannotated protein</fullName>
    </submittedName>
</protein>
<reference evidence="12" key="1">
    <citation type="submission" date="2020-05" db="EMBL/GenBank/DDBJ databases">
        <authorList>
            <person name="Chiriac C."/>
            <person name="Salcher M."/>
            <person name="Ghai R."/>
            <person name="Kavagutti S V."/>
        </authorList>
    </citation>
    <scope>NUCLEOTIDE SEQUENCE</scope>
</reference>
<evidence type="ECO:0000256" key="4">
    <source>
        <dbReference type="ARBA" id="ARBA00022676"/>
    </source>
</evidence>
<evidence type="ECO:0000256" key="5">
    <source>
        <dbReference type="ARBA" id="ARBA00022679"/>
    </source>
</evidence>
<dbReference type="GO" id="GO:0006493">
    <property type="term" value="P:protein O-linked glycosylation"/>
    <property type="evidence" value="ECO:0007669"/>
    <property type="project" value="InterPro"/>
</dbReference>
<dbReference type="GO" id="GO:0016020">
    <property type="term" value="C:membrane"/>
    <property type="evidence" value="ECO:0007669"/>
    <property type="project" value="InterPro"/>
</dbReference>
<gene>
    <name evidence="12" type="ORF">UFOPK3608_00469</name>
</gene>
<feature type="transmembrane region" description="Helical" evidence="9">
    <location>
        <begin position="159"/>
        <end position="184"/>
    </location>
</feature>
<keyword evidence="7 9" id="KW-1133">Transmembrane helix</keyword>
<evidence type="ECO:0000256" key="1">
    <source>
        <dbReference type="ARBA" id="ARBA00004127"/>
    </source>
</evidence>
<feature type="domain" description="ArnT-like N-terminal" evidence="10">
    <location>
        <begin position="14"/>
        <end position="208"/>
    </location>
</feature>
<sequence length="415" mass="47393">MDLALLRRISPISIILGFALTLRLWRLNLPKGYIFDEVYYAKNANSLISSGVELNQQGSAEFVVHPPLGKWLIGIGIKLFNNNEFGWRISSAIFGTASVLLIYLIAKRLFKSEFLGLVAALLMSFDGLNLVMSRVALLDIFLMFFTLLSFYFLVKENLWLSGISIGLAISVKWSGAYLVPLLLLLSLNFSELNIKQSVKRVSQFIFLPTIVYLLSWSGWIFTSNGWSRNSGSNVFSSLWKYHQEILIFHRNLAQQHSYSANPWSWLVLGRPTSFYYQTPPNCGATKCAQEILAIGTPFLWWSAIFAVAITVGFYIKTSSRSAEIILAGIAGTYLPWFIIQDRTMFYFYAISILPFLILAITYCFDLLLKYGNYQWGINIFVAIVAINFLYFLPILLGIEIPYSQWLHRMWLPSWI</sequence>
<keyword evidence="4" id="KW-0328">Glycosyltransferase</keyword>
<evidence type="ECO:0000256" key="7">
    <source>
        <dbReference type="ARBA" id="ARBA00022989"/>
    </source>
</evidence>
<dbReference type="GO" id="GO:0012505">
    <property type="term" value="C:endomembrane system"/>
    <property type="evidence" value="ECO:0007669"/>
    <property type="project" value="UniProtKB-SubCell"/>
</dbReference>
<dbReference type="PANTHER" id="PTHR10050">
    <property type="entry name" value="DOLICHYL-PHOSPHATE-MANNOSE--PROTEIN MANNOSYLTRANSFERASE"/>
    <property type="match status" value="1"/>
</dbReference>
<feature type="transmembrane region" description="Helical" evidence="9">
    <location>
        <begin position="85"/>
        <end position="106"/>
    </location>
</feature>
<accession>A0A6J7GA02</accession>
<comment type="similarity">
    <text evidence="3">Belongs to the glycosyltransferase 39 family.</text>
</comment>
<dbReference type="InterPro" id="IPR003342">
    <property type="entry name" value="ArnT-like_N"/>
</dbReference>
<dbReference type="GO" id="GO:0000030">
    <property type="term" value="F:mannosyltransferase activity"/>
    <property type="evidence" value="ECO:0007669"/>
    <property type="project" value="InterPro"/>
</dbReference>
<feature type="transmembrane region" description="Helical" evidence="9">
    <location>
        <begin position="375"/>
        <end position="398"/>
    </location>
</feature>
<evidence type="ECO:0000256" key="8">
    <source>
        <dbReference type="ARBA" id="ARBA00023136"/>
    </source>
</evidence>
<keyword evidence="8 9" id="KW-0472">Membrane</keyword>
<dbReference type="InterPro" id="IPR032421">
    <property type="entry name" value="PMT_4TMC"/>
</dbReference>
<evidence type="ECO:0000313" key="12">
    <source>
        <dbReference type="EMBL" id="CAB4903338.1"/>
    </source>
</evidence>
<feature type="transmembrane region" description="Helical" evidence="9">
    <location>
        <begin position="6"/>
        <end position="25"/>
    </location>
</feature>
<evidence type="ECO:0000256" key="3">
    <source>
        <dbReference type="ARBA" id="ARBA00007222"/>
    </source>
</evidence>
<proteinExistence type="inferred from homology"/>
<organism evidence="12">
    <name type="scientific">freshwater metagenome</name>
    <dbReference type="NCBI Taxonomy" id="449393"/>
    <lineage>
        <taxon>unclassified sequences</taxon>
        <taxon>metagenomes</taxon>
        <taxon>ecological metagenomes</taxon>
    </lineage>
</organism>
<feature type="transmembrane region" description="Helical" evidence="9">
    <location>
        <begin position="204"/>
        <end position="222"/>
    </location>
</feature>
<comment type="pathway">
    <text evidence="2">Protein modification; protein glycosylation.</text>
</comment>
<dbReference type="PANTHER" id="PTHR10050:SF46">
    <property type="entry name" value="PROTEIN O-MANNOSYL-TRANSFERASE 2"/>
    <property type="match status" value="1"/>
</dbReference>
<evidence type="ECO:0000256" key="6">
    <source>
        <dbReference type="ARBA" id="ARBA00022692"/>
    </source>
</evidence>
<feature type="transmembrane region" description="Helical" evidence="9">
    <location>
        <begin position="345"/>
        <end position="368"/>
    </location>
</feature>
<feature type="transmembrane region" description="Helical" evidence="9">
    <location>
        <begin position="298"/>
        <end position="315"/>
    </location>
</feature>
<dbReference type="Pfam" id="PF16192">
    <property type="entry name" value="PMT_4TMC"/>
    <property type="match status" value="1"/>
</dbReference>
<feature type="transmembrane region" description="Helical" evidence="9">
    <location>
        <begin position="322"/>
        <end position="339"/>
    </location>
</feature>
<dbReference type="Pfam" id="PF02366">
    <property type="entry name" value="PMT"/>
    <property type="match status" value="1"/>
</dbReference>
<feature type="transmembrane region" description="Helical" evidence="9">
    <location>
        <begin position="135"/>
        <end position="153"/>
    </location>
</feature>